<dbReference type="InterPro" id="IPR002938">
    <property type="entry name" value="FAD-bd"/>
</dbReference>
<organism evidence="2 3">
    <name type="scientific">Nocardioides panacihumi</name>
    <dbReference type="NCBI Taxonomy" id="400774"/>
    <lineage>
        <taxon>Bacteria</taxon>
        <taxon>Bacillati</taxon>
        <taxon>Actinomycetota</taxon>
        <taxon>Actinomycetes</taxon>
        <taxon>Propionibacteriales</taxon>
        <taxon>Nocardioidaceae</taxon>
        <taxon>Nocardioides</taxon>
    </lineage>
</organism>
<evidence type="ECO:0000313" key="3">
    <source>
        <dbReference type="Proteomes" id="UP001500571"/>
    </source>
</evidence>
<sequence>MVGARVAGASTAMLLARAGARVLLLDRGRRGADMVSTHALMRAGVLQLSRWGLLERVVAAGTPAITSTTFRYPGEAPVTVAIRPSPGVEALYAPRRTVLDAILVDAAVEAGVEVRHATAVTGLLRDDTGRVRGVRTSGGDLAARYVVGADGVRSLVAAEAGAALLAAGRHRSAVRYTYVDLDADADAAGGGTQWLYGDGVAGGVIPTGGGASCVFVSSTPARLGRMRSEDQWRAALSEMAPGHPAVDARRVDRFHGWSGLPGVLRQASGPGWVLVGDAGFYKDPMSTHGITDALRDAELAANAVVAALAGDHSALPAFGHLRDELARPMLDVSDRIASYSWRGAGVVPLVKELSVAMADEVVLLEGLAAVAEGAA</sequence>
<proteinExistence type="predicted"/>
<dbReference type="PANTHER" id="PTHR42685:SF22">
    <property type="entry name" value="CONDITIONED MEDIUM FACTOR RECEPTOR 1"/>
    <property type="match status" value="1"/>
</dbReference>
<keyword evidence="3" id="KW-1185">Reference proteome</keyword>
<dbReference type="InterPro" id="IPR050407">
    <property type="entry name" value="Geranylgeranyl_reductase"/>
</dbReference>
<evidence type="ECO:0000313" key="2">
    <source>
        <dbReference type="EMBL" id="GAA1969589.1"/>
    </source>
</evidence>
<gene>
    <name evidence="2" type="ORF">GCM10009798_32790</name>
</gene>
<dbReference type="EMBL" id="BAAAPB010000004">
    <property type="protein sequence ID" value="GAA1969589.1"/>
    <property type="molecule type" value="Genomic_DNA"/>
</dbReference>
<accession>A0ABP5CWF8</accession>
<dbReference type="Proteomes" id="UP001500571">
    <property type="component" value="Unassembled WGS sequence"/>
</dbReference>
<comment type="caution">
    <text evidence="2">The sequence shown here is derived from an EMBL/GenBank/DDBJ whole genome shotgun (WGS) entry which is preliminary data.</text>
</comment>
<dbReference type="PANTHER" id="PTHR42685">
    <property type="entry name" value="GERANYLGERANYL DIPHOSPHATE REDUCTASE"/>
    <property type="match status" value="1"/>
</dbReference>
<evidence type="ECO:0000259" key="1">
    <source>
        <dbReference type="Pfam" id="PF01494"/>
    </source>
</evidence>
<protein>
    <submittedName>
        <fullName evidence="2">NAD(P)/FAD-dependent oxidoreductase</fullName>
    </submittedName>
</protein>
<dbReference type="Pfam" id="PF01494">
    <property type="entry name" value="FAD_binding_3"/>
    <property type="match status" value="1"/>
</dbReference>
<dbReference type="SUPFAM" id="SSF51905">
    <property type="entry name" value="FAD/NAD(P)-binding domain"/>
    <property type="match status" value="1"/>
</dbReference>
<name>A0ABP5CWF8_9ACTN</name>
<feature type="domain" description="FAD-binding" evidence="1">
    <location>
        <begin position="2"/>
        <end position="327"/>
    </location>
</feature>
<dbReference type="InterPro" id="IPR036188">
    <property type="entry name" value="FAD/NAD-bd_sf"/>
</dbReference>
<dbReference type="Gene3D" id="3.50.50.60">
    <property type="entry name" value="FAD/NAD(P)-binding domain"/>
    <property type="match status" value="1"/>
</dbReference>
<reference evidence="3" key="1">
    <citation type="journal article" date="2019" name="Int. J. Syst. Evol. Microbiol.">
        <title>The Global Catalogue of Microorganisms (GCM) 10K type strain sequencing project: providing services to taxonomists for standard genome sequencing and annotation.</title>
        <authorList>
            <consortium name="The Broad Institute Genomics Platform"/>
            <consortium name="The Broad Institute Genome Sequencing Center for Infectious Disease"/>
            <person name="Wu L."/>
            <person name="Ma J."/>
        </authorList>
    </citation>
    <scope>NUCLEOTIDE SEQUENCE [LARGE SCALE GENOMIC DNA]</scope>
    <source>
        <strain evidence="3">JCM 15309</strain>
    </source>
</reference>